<protein>
    <recommendedName>
        <fullName evidence="3">HTH-type transcriptional regulator MetR</fullName>
    </recommendedName>
</protein>
<name>A0ABU9H7L0_9GAMM</name>
<keyword evidence="7" id="KW-0805">Transcription regulation</keyword>
<organism evidence="13 14">
    <name type="scientific">Psychromonas arctica</name>
    <dbReference type="NCBI Taxonomy" id="168275"/>
    <lineage>
        <taxon>Bacteria</taxon>
        <taxon>Pseudomonadati</taxon>
        <taxon>Pseudomonadota</taxon>
        <taxon>Gammaproteobacteria</taxon>
        <taxon>Alteromonadales</taxon>
        <taxon>Psychromonadaceae</taxon>
        <taxon>Psychromonas</taxon>
    </lineage>
</organism>
<keyword evidence="5" id="KW-0678">Repressor</keyword>
<dbReference type="Pfam" id="PF03466">
    <property type="entry name" value="LysR_substrate"/>
    <property type="match status" value="1"/>
</dbReference>
<evidence type="ECO:0000256" key="7">
    <source>
        <dbReference type="ARBA" id="ARBA00023015"/>
    </source>
</evidence>
<keyword evidence="6" id="KW-0028">Amino-acid biosynthesis</keyword>
<evidence type="ECO:0000256" key="3">
    <source>
        <dbReference type="ARBA" id="ARBA00019365"/>
    </source>
</evidence>
<dbReference type="PANTHER" id="PTHR30126">
    <property type="entry name" value="HTH-TYPE TRANSCRIPTIONAL REGULATOR"/>
    <property type="match status" value="1"/>
</dbReference>
<evidence type="ECO:0000256" key="1">
    <source>
        <dbReference type="ARBA" id="ARBA00004496"/>
    </source>
</evidence>
<sequence length="317" mass="35797">MIELKHLKTLSTLNKAGSLVEAAKQLHLTQSALSHQLKELEQRLDCSLFIRKSRPIRFTISGLRILELADQVLPQIRQAERDISRFASGDAGRLHMAIECHSCFQWLMPAIDKFRDSWPEVELDFSSGFSFLPLPALKRGNLDLVVTSDPQPIEGISYIPLFSYQSMLALSRHHPLANKIYIEAEDLSEETLITYPVEKERLDIFNAFLTPEGVTPAKIRQADMTLMMLQLVASGRGVAGLPNWALFEYLQKDYVVARRLGKNGVWKTLYAAVREEQNSLAFIEDFITTAIESCFSNLKGIKVPESLPDDATAKDFE</sequence>
<dbReference type="PROSITE" id="PS50931">
    <property type="entry name" value="HTH_LYSR"/>
    <property type="match status" value="1"/>
</dbReference>
<proteinExistence type="inferred from homology"/>
<dbReference type="SUPFAM" id="SSF53850">
    <property type="entry name" value="Periplasmic binding protein-like II"/>
    <property type="match status" value="1"/>
</dbReference>
<dbReference type="InterPro" id="IPR000847">
    <property type="entry name" value="LysR_HTH_N"/>
</dbReference>
<dbReference type="EMBL" id="JBAKBA010000002">
    <property type="protein sequence ID" value="MEL0657849.1"/>
    <property type="molecule type" value="Genomic_DNA"/>
</dbReference>
<keyword evidence="9" id="KW-0010">Activator</keyword>
<accession>A0ABU9H7L0</accession>
<keyword evidence="11" id="KW-0486">Methionine biosynthesis</keyword>
<evidence type="ECO:0000256" key="4">
    <source>
        <dbReference type="ARBA" id="ARBA00022490"/>
    </source>
</evidence>
<evidence type="ECO:0000259" key="12">
    <source>
        <dbReference type="PROSITE" id="PS50931"/>
    </source>
</evidence>
<gene>
    <name evidence="13" type="ORF">V6255_01755</name>
</gene>
<evidence type="ECO:0000313" key="13">
    <source>
        <dbReference type="EMBL" id="MEL0657849.1"/>
    </source>
</evidence>
<evidence type="ECO:0000256" key="6">
    <source>
        <dbReference type="ARBA" id="ARBA00022605"/>
    </source>
</evidence>
<evidence type="ECO:0000313" key="14">
    <source>
        <dbReference type="Proteomes" id="UP001366060"/>
    </source>
</evidence>
<keyword evidence="8" id="KW-0238">DNA-binding</keyword>
<dbReference type="InterPro" id="IPR036390">
    <property type="entry name" value="WH_DNA-bd_sf"/>
</dbReference>
<dbReference type="Gene3D" id="3.40.190.10">
    <property type="entry name" value="Periplasmic binding protein-like II"/>
    <property type="match status" value="1"/>
</dbReference>
<dbReference type="SUPFAM" id="SSF46785">
    <property type="entry name" value="Winged helix' DNA-binding domain"/>
    <property type="match status" value="1"/>
</dbReference>
<keyword evidence="4" id="KW-0963">Cytoplasm</keyword>
<dbReference type="Gene3D" id="1.10.10.10">
    <property type="entry name" value="Winged helix-like DNA-binding domain superfamily/Winged helix DNA-binding domain"/>
    <property type="match status" value="1"/>
</dbReference>
<dbReference type="Proteomes" id="UP001366060">
    <property type="component" value="Unassembled WGS sequence"/>
</dbReference>
<dbReference type="Pfam" id="PF00126">
    <property type="entry name" value="HTH_1"/>
    <property type="match status" value="1"/>
</dbReference>
<dbReference type="PANTHER" id="PTHR30126:SF25">
    <property type="entry name" value="HTH-TYPE TRANSCRIPTIONAL REGULATOR METR"/>
    <property type="match status" value="1"/>
</dbReference>
<comment type="caution">
    <text evidence="13">The sequence shown here is derived from an EMBL/GenBank/DDBJ whole genome shotgun (WGS) entry which is preliminary data.</text>
</comment>
<evidence type="ECO:0000256" key="2">
    <source>
        <dbReference type="ARBA" id="ARBA00009437"/>
    </source>
</evidence>
<keyword evidence="14" id="KW-1185">Reference proteome</keyword>
<evidence type="ECO:0000256" key="10">
    <source>
        <dbReference type="ARBA" id="ARBA00023163"/>
    </source>
</evidence>
<evidence type="ECO:0000256" key="11">
    <source>
        <dbReference type="ARBA" id="ARBA00023167"/>
    </source>
</evidence>
<comment type="similarity">
    <text evidence="2">Belongs to the LysR transcriptional regulatory family.</text>
</comment>
<keyword evidence="10" id="KW-0804">Transcription</keyword>
<feature type="domain" description="HTH lysR-type" evidence="12">
    <location>
        <begin position="2"/>
        <end position="59"/>
    </location>
</feature>
<dbReference type="InterPro" id="IPR005119">
    <property type="entry name" value="LysR_subst-bd"/>
</dbReference>
<dbReference type="InterPro" id="IPR037406">
    <property type="entry name" value="MetR_PBP2"/>
</dbReference>
<evidence type="ECO:0000256" key="8">
    <source>
        <dbReference type="ARBA" id="ARBA00023125"/>
    </source>
</evidence>
<comment type="subcellular location">
    <subcellularLocation>
        <location evidence="1">Cytoplasm</location>
    </subcellularLocation>
</comment>
<dbReference type="PRINTS" id="PR00039">
    <property type="entry name" value="HTHLYSR"/>
</dbReference>
<dbReference type="RefSeq" id="WP_341626599.1">
    <property type="nucleotide sequence ID" value="NZ_JBAKBA010000002.1"/>
</dbReference>
<dbReference type="InterPro" id="IPR036388">
    <property type="entry name" value="WH-like_DNA-bd_sf"/>
</dbReference>
<evidence type="ECO:0000256" key="5">
    <source>
        <dbReference type="ARBA" id="ARBA00022491"/>
    </source>
</evidence>
<evidence type="ECO:0000256" key="9">
    <source>
        <dbReference type="ARBA" id="ARBA00023159"/>
    </source>
</evidence>
<dbReference type="CDD" id="cd08441">
    <property type="entry name" value="PBP2_MetR"/>
    <property type="match status" value="1"/>
</dbReference>
<reference evidence="13 14" key="1">
    <citation type="submission" date="2024-02" db="EMBL/GenBank/DDBJ databases">
        <title>Bacteria isolated from the canopy kelp, Nereocystis luetkeana.</title>
        <authorList>
            <person name="Pfister C.A."/>
            <person name="Younker I.T."/>
            <person name="Light S.H."/>
        </authorList>
    </citation>
    <scope>NUCLEOTIDE SEQUENCE [LARGE SCALE GENOMIC DNA]</scope>
    <source>
        <strain evidence="13 14">TI.2.07</strain>
    </source>
</reference>